<dbReference type="AlphaFoldDB" id="A0A5C5VMS9"/>
<accession>A0A5C5VMS9</accession>
<gene>
    <name evidence="2" type="ORF">Enr8_10310</name>
</gene>
<keyword evidence="3" id="KW-1185">Reference proteome</keyword>
<evidence type="ECO:0000256" key="1">
    <source>
        <dbReference type="SAM" id="MobiDB-lite"/>
    </source>
</evidence>
<comment type="caution">
    <text evidence="2">The sequence shown here is derived from an EMBL/GenBank/DDBJ whole genome shotgun (WGS) entry which is preliminary data.</text>
</comment>
<sequence length="317" mass="34893">MGLVVERAAGAGRSKGDGVVLFSLFAWWTIVMKRTCIGLLVLGSLAAALEARAQFPLESIAEQAFTPTEQEPGEEDEIETDRDSFTPATSVVGYGHTVVESAYTFIDNRTVKETHSFPEIVTRIGVTDNIELRIGWNYEVGGAGNPVSGNAPDDFEEEGAAELEEESRLLYGGKFQLTQQCDWTPRTALILQGFTPTSGEANDSDFSTTYVGGWQFCEGWEWDSAIRYSTSSAEEDHFNVWAPSTVLKVPVGAGWKAHAEYFGIFTEGRETESVQHYFSPGFHYLVTPNFELGVRVGWGLNDQSPNFFSNFGGGVRF</sequence>
<dbReference type="EMBL" id="SJPF01000001">
    <property type="protein sequence ID" value="TWT39333.1"/>
    <property type="molecule type" value="Genomic_DNA"/>
</dbReference>
<dbReference type="Pfam" id="PF13557">
    <property type="entry name" value="Phenol_MetA_deg"/>
    <property type="match status" value="1"/>
</dbReference>
<dbReference type="InterPro" id="IPR025737">
    <property type="entry name" value="FApF"/>
</dbReference>
<evidence type="ECO:0000313" key="2">
    <source>
        <dbReference type="EMBL" id="TWT39333.1"/>
    </source>
</evidence>
<feature type="region of interest" description="Disordered" evidence="1">
    <location>
        <begin position="62"/>
        <end position="83"/>
    </location>
</feature>
<reference evidence="2 3" key="1">
    <citation type="submission" date="2019-02" db="EMBL/GenBank/DDBJ databases">
        <title>Deep-cultivation of Planctomycetes and their phenomic and genomic characterization uncovers novel biology.</title>
        <authorList>
            <person name="Wiegand S."/>
            <person name="Jogler M."/>
            <person name="Boedeker C."/>
            <person name="Pinto D."/>
            <person name="Vollmers J."/>
            <person name="Rivas-Marin E."/>
            <person name="Kohn T."/>
            <person name="Peeters S.H."/>
            <person name="Heuer A."/>
            <person name="Rast P."/>
            <person name="Oberbeckmann S."/>
            <person name="Bunk B."/>
            <person name="Jeske O."/>
            <person name="Meyerdierks A."/>
            <person name="Storesund J.E."/>
            <person name="Kallscheuer N."/>
            <person name="Luecker S."/>
            <person name="Lage O.M."/>
            <person name="Pohl T."/>
            <person name="Merkel B.J."/>
            <person name="Hornburger P."/>
            <person name="Mueller R.-W."/>
            <person name="Bruemmer F."/>
            <person name="Labrenz M."/>
            <person name="Spormann A.M."/>
            <person name="Op Den Camp H."/>
            <person name="Overmann J."/>
            <person name="Amann R."/>
            <person name="Jetten M.S.M."/>
            <person name="Mascher T."/>
            <person name="Medema M.H."/>
            <person name="Devos D.P."/>
            <person name="Kaster A.-K."/>
            <person name="Ovreas L."/>
            <person name="Rohde M."/>
            <person name="Galperin M.Y."/>
            <person name="Jogler C."/>
        </authorList>
    </citation>
    <scope>NUCLEOTIDE SEQUENCE [LARGE SCALE GENOMIC DNA]</scope>
    <source>
        <strain evidence="2 3">Enr8</strain>
    </source>
</reference>
<evidence type="ECO:0000313" key="3">
    <source>
        <dbReference type="Proteomes" id="UP000318878"/>
    </source>
</evidence>
<proteinExistence type="predicted"/>
<protein>
    <recommendedName>
        <fullName evidence="4">MetA-pathway of phenol degradation</fullName>
    </recommendedName>
</protein>
<organism evidence="2 3">
    <name type="scientific">Blastopirellula retiformator</name>
    <dbReference type="NCBI Taxonomy" id="2527970"/>
    <lineage>
        <taxon>Bacteria</taxon>
        <taxon>Pseudomonadati</taxon>
        <taxon>Planctomycetota</taxon>
        <taxon>Planctomycetia</taxon>
        <taxon>Pirellulales</taxon>
        <taxon>Pirellulaceae</taxon>
        <taxon>Blastopirellula</taxon>
    </lineage>
</organism>
<dbReference type="Proteomes" id="UP000318878">
    <property type="component" value="Unassembled WGS sequence"/>
</dbReference>
<feature type="compositionally biased region" description="Acidic residues" evidence="1">
    <location>
        <begin position="71"/>
        <end position="80"/>
    </location>
</feature>
<name>A0A5C5VMS9_9BACT</name>
<evidence type="ECO:0008006" key="4">
    <source>
        <dbReference type="Google" id="ProtNLM"/>
    </source>
</evidence>